<evidence type="ECO:0000313" key="2">
    <source>
        <dbReference type="Proteomes" id="UP000186601"/>
    </source>
</evidence>
<dbReference type="Proteomes" id="UP000186601">
    <property type="component" value="Unassembled WGS sequence"/>
</dbReference>
<reference evidence="1 2" key="1">
    <citation type="submission" date="2018-02" db="EMBL/GenBank/DDBJ databases">
        <title>Genome sequence of the basidiomycete white-rot fungus Phlebia centrifuga.</title>
        <authorList>
            <person name="Granchi Z."/>
            <person name="Peng M."/>
            <person name="de Vries R.P."/>
            <person name="Hilden K."/>
            <person name="Makela M.R."/>
            <person name="Grigoriev I."/>
            <person name="Riley R."/>
        </authorList>
    </citation>
    <scope>NUCLEOTIDE SEQUENCE [LARGE SCALE GENOMIC DNA]</scope>
    <source>
        <strain evidence="1 2">FBCC195</strain>
    </source>
</reference>
<name>A0A2R6NRI3_9APHY</name>
<comment type="caution">
    <text evidence="1">The sequence shown here is derived from an EMBL/GenBank/DDBJ whole genome shotgun (WGS) entry which is preliminary data.</text>
</comment>
<dbReference type="EMBL" id="MLYV02000906">
    <property type="protein sequence ID" value="PSR75350.1"/>
    <property type="molecule type" value="Genomic_DNA"/>
</dbReference>
<organism evidence="1 2">
    <name type="scientific">Hermanssonia centrifuga</name>
    <dbReference type="NCBI Taxonomy" id="98765"/>
    <lineage>
        <taxon>Eukaryota</taxon>
        <taxon>Fungi</taxon>
        <taxon>Dikarya</taxon>
        <taxon>Basidiomycota</taxon>
        <taxon>Agaricomycotina</taxon>
        <taxon>Agaricomycetes</taxon>
        <taxon>Polyporales</taxon>
        <taxon>Meruliaceae</taxon>
        <taxon>Hermanssonia</taxon>
    </lineage>
</organism>
<dbReference type="AlphaFoldDB" id="A0A2R6NRI3"/>
<accession>A0A2R6NRI3</accession>
<sequence length="117" mass="13630">MFFQVPREIRERAKVAPDDEDVYSRSPTNVPALHIFHFVSLLFSPQVKRLSQNERVQRSKNVCFKLAMLIYTRYLILDTYETSLIVSVALLHAIEKRVVKERTKDGKSEWGNICMGD</sequence>
<evidence type="ECO:0000313" key="1">
    <source>
        <dbReference type="EMBL" id="PSR75350.1"/>
    </source>
</evidence>
<protein>
    <submittedName>
        <fullName evidence="1">Uncharacterized protein</fullName>
    </submittedName>
</protein>
<proteinExistence type="predicted"/>
<keyword evidence="2" id="KW-1185">Reference proteome</keyword>
<gene>
    <name evidence="1" type="ORF">PHLCEN_2v9213</name>
</gene>